<reference evidence="8 9" key="1">
    <citation type="journal article" date="2018" name="Mol. Biol. Evol.">
        <title>Analysis of the draft genome of the red seaweed Gracilariopsis chorda provides insights into genome size evolution in Rhodophyta.</title>
        <authorList>
            <person name="Lee J."/>
            <person name="Yang E.C."/>
            <person name="Graf L."/>
            <person name="Yang J.H."/>
            <person name="Qiu H."/>
            <person name="Zel Zion U."/>
            <person name="Chan C.X."/>
            <person name="Stephens T.G."/>
            <person name="Weber A.P.M."/>
            <person name="Boo G.H."/>
            <person name="Boo S.M."/>
            <person name="Kim K.M."/>
            <person name="Shin Y."/>
            <person name="Jung M."/>
            <person name="Lee S.J."/>
            <person name="Yim H.S."/>
            <person name="Lee J.H."/>
            <person name="Bhattacharya D."/>
            <person name="Yoon H.S."/>
        </authorList>
    </citation>
    <scope>NUCLEOTIDE SEQUENCE [LARGE SCALE GENOMIC DNA]</scope>
    <source>
        <strain evidence="8 9">SKKU-2015</strain>
        <tissue evidence="8">Whole body</tissue>
    </source>
</reference>
<feature type="compositionally biased region" description="Basic residues" evidence="5">
    <location>
        <begin position="8"/>
        <end position="18"/>
    </location>
</feature>
<dbReference type="GO" id="GO:0046540">
    <property type="term" value="C:U4/U6 x U5 tri-snRNP complex"/>
    <property type="evidence" value="ECO:0007669"/>
    <property type="project" value="InterPro"/>
</dbReference>
<accession>A0A2V3IHN3</accession>
<dbReference type="InterPro" id="IPR013881">
    <property type="entry name" value="Pre-mRNA_splic_Prp3_dom"/>
</dbReference>
<name>A0A2V3IHN3_9FLOR</name>
<organism evidence="8 9">
    <name type="scientific">Gracilariopsis chorda</name>
    <dbReference type="NCBI Taxonomy" id="448386"/>
    <lineage>
        <taxon>Eukaryota</taxon>
        <taxon>Rhodophyta</taxon>
        <taxon>Florideophyceae</taxon>
        <taxon>Rhodymeniophycidae</taxon>
        <taxon>Gracilariales</taxon>
        <taxon>Gracilariaceae</taxon>
        <taxon>Gracilariopsis</taxon>
    </lineage>
</organism>
<keyword evidence="2" id="KW-0507">mRNA processing</keyword>
<feature type="region of interest" description="Disordered" evidence="5">
    <location>
        <begin position="503"/>
        <end position="522"/>
    </location>
</feature>
<dbReference type="Proteomes" id="UP000247409">
    <property type="component" value="Unassembled WGS sequence"/>
</dbReference>
<evidence type="ECO:0000256" key="2">
    <source>
        <dbReference type="ARBA" id="ARBA00022664"/>
    </source>
</evidence>
<evidence type="ECO:0000256" key="3">
    <source>
        <dbReference type="ARBA" id="ARBA00023187"/>
    </source>
</evidence>
<dbReference type="PANTHER" id="PTHR14212:SF0">
    <property type="entry name" value="U4_U6 SMALL NUCLEAR RIBONUCLEOPROTEIN PRP3"/>
    <property type="match status" value="1"/>
</dbReference>
<feature type="domain" description="Pre-mRNA-splicing factor 3" evidence="7">
    <location>
        <begin position="192"/>
        <end position="413"/>
    </location>
</feature>
<dbReference type="OrthoDB" id="10264544at2759"/>
<evidence type="ECO:0000256" key="4">
    <source>
        <dbReference type="ARBA" id="ARBA00023242"/>
    </source>
</evidence>
<feature type="region of interest" description="Disordered" evidence="5">
    <location>
        <begin position="389"/>
        <end position="424"/>
    </location>
</feature>
<dbReference type="Pfam" id="PF08572">
    <property type="entry name" value="PRP3"/>
    <property type="match status" value="1"/>
</dbReference>
<keyword evidence="4" id="KW-0539">Nucleus</keyword>
<dbReference type="GO" id="GO:0000398">
    <property type="term" value="P:mRNA splicing, via spliceosome"/>
    <property type="evidence" value="ECO:0007669"/>
    <property type="project" value="InterPro"/>
</dbReference>
<evidence type="ECO:0000313" key="9">
    <source>
        <dbReference type="Proteomes" id="UP000247409"/>
    </source>
</evidence>
<protein>
    <submittedName>
        <fullName evidence="8">U4/U6 small nuclear ribonucleoprotein Prp3</fullName>
    </submittedName>
</protein>
<comment type="caution">
    <text evidence="8">The sequence shown here is derived from an EMBL/GenBank/DDBJ whole genome shotgun (WGS) entry which is preliminary data.</text>
</comment>
<keyword evidence="8" id="KW-0687">Ribonucleoprotein</keyword>
<evidence type="ECO:0000259" key="7">
    <source>
        <dbReference type="Pfam" id="PF08572"/>
    </source>
</evidence>
<dbReference type="EMBL" id="NBIV01000210">
    <property type="protein sequence ID" value="PXF41533.1"/>
    <property type="molecule type" value="Genomic_DNA"/>
</dbReference>
<keyword evidence="9" id="KW-1185">Reference proteome</keyword>
<dbReference type="CDD" id="cd24162">
    <property type="entry name" value="Prp3_C"/>
    <property type="match status" value="1"/>
</dbReference>
<comment type="subcellular location">
    <subcellularLocation>
        <location evidence="1">Nucleus</location>
    </subcellularLocation>
</comment>
<dbReference type="Pfam" id="PF06544">
    <property type="entry name" value="Prp3_C"/>
    <property type="match status" value="1"/>
</dbReference>
<evidence type="ECO:0000313" key="8">
    <source>
        <dbReference type="EMBL" id="PXF41533.1"/>
    </source>
</evidence>
<keyword evidence="3" id="KW-0508">mRNA splicing</keyword>
<evidence type="ECO:0000256" key="5">
    <source>
        <dbReference type="SAM" id="MobiDB-lite"/>
    </source>
</evidence>
<evidence type="ECO:0000259" key="6">
    <source>
        <dbReference type="Pfam" id="PF06544"/>
    </source>
</evidence>
<dbReference type="InterPro" id="IPR027104">
    <property type="entry name" value="Prp3"/>
</dbReference>
<sequence>MTENANKVPRRKRRRRSRFTSLEDESGANGGPAVNVEVDSKTFIPKDQSAAPINPAVKALRAQVASSLQQKKASIVENGKPVDEHGSARTVSMNSVRSGKRQRRSRFSGPDPSFASKPELTSTAFTQSLPLFAPFAPSDREKLPPRDIDPLSIPIRPVSTAEINRNEHKRRKLNAVLKISKNDLLDKDPARNPFYDPMIKQTISRSRPPREIKFVPQGEIAAQAERKREAVRVQARREEYRKRLAEGEGELPVLPPLSKDLRVKDATVPEWEWWDLPFVSKQDGNPGTNMDGGVKMAEDFTLREDRITHYIHHPPLIEPSVPKKPLPVLPLMLTKKESKKLRRQRRQEAQKEKQEMIALGLMPPPPPKVKLSNMRRVLLTEVTADPTKVEQEVREQIDERKRKHEQANEARKKSGEERREAAREKLAEDRKAGLFAAVYRVGHVHAGHKFKISVNARQLGMTGLLVVYSAFHVVVVEGGEKGLRKFKKLMLRRIKWSDDLNEESLEQKKVSPNDETGQQQDKSKKDCVLVWEGRIPEASFEQFQLISLPNDTDTRSFFRKHGVEHYWELCEQASPTGNENLGVRKLE</sequence>
<feature type="region of interest" description="Disordered" evidence="5">
    <location>
        <begin position="1"/>
        <end position="35"/>
    </location>
</feature>
<feature type="domain" description="Small nuclear ribonucleoprotein Prp3 C-terminal" evidence="6">
    <location>
        <begin position="438"/>
        <end position="569"/>
    </location>
</feature>
<dbReference type="InterPro" id="IPR010541">
    <property type="entry name" value="Prp3_C"/>
</dbReference>
<dbReference type="PANTHER" id="PTHR14212">
    <property type="entry name" value="U4/U6-ASSOCIATED RNA SPLICING FACTOR-RELATED"/>
    <property type="match status" value="1"/>
</dbReference>
<dbReference type="STRING" id="448386.A0A2V3IHN3"/>
<dbReference type="AlphaFoldDB" id="A0A2V3IHN3"/>
<gene>
    <name evidence="8" type="ORF">BWQ96_08736</name>
</gene>
<proteinExistence type="predicted"/>
<feature type="region of interest" description="Disordered" evidence="5">
    <location>
        <begin position="71"/>
        <end position="119"/>
    </location>
</feature>
<evidence type="ECO:0000256" key="1">
    <source>
        <dbReference type="ARBA" id="ARBA00004123"/>
    </source>
</evidence>